<protein>
    <submittedName>
        <fullName evidence="1">Uncharacterized protein</fullName>
    </submittedName>
</protein>
<keyword evidence="2" id="KW-1185">Reference proteome</keyword>
<organism evidence="1 2">
    <name type="scientific">Bauhinia variegata</name>
    <name type="common">Purple orchid tree</name>
    <name type="synonym">Phanera variegata</name>
    <dbReference type="NCBI Taxonomy" id="167791"/>
    <lineage>
        <taxon>Eukaryota</taxon>
        <taxon>Viridiplantae</taxon>
        <taxon>Streptophyta</taxon>
        <taxon>Embryophyta</taxon>
        <taxon>Tracheophyta</taxon>
        <taxon>Spermatophyta</taxon>
        <taxon>Magnoliopsida</taxon>
        <taxon>eudicotyledons</taxon>
        <taxon>Gunneridae</taxon>
        <taxon>Pentapetalae</taxon>
        <taxon>rosids</taxon>
        <taxon>fabids</taxon>
        <taxon>Fabales</taxon>
        <taxon>Fabaceae</taxon>
        <taxon>Cercidoideae</taxon>
        <taxon>Cercideae</taxon>
        <taxon>Bauhiniinae</taxon>
        <taxon>Bauhinia</taxon>
    </lineage>
</organism>
<dbReference type="EMBL" id="CM039429">
    <property type="protein sequence ID" value="KAI4349212.1"/>
    <property type="molecule type" value="Genomic_DNA"/>
</dbReference>
<sequence>MDIQVRIRTLISHRFCSANQRSLSSSTSSFPSPFKTFCSRKDFRESQRNGDDNNKGDKYSTDWDKAWSKFKKQGKKTLFSQFSPDKQLKSTVCLLLNMLPDEFQSYIRTAGKFLLSLDTYLYLQNISYDRGASI</sequence>
<gene>
    <name evidence="1" type="ORF">L6164_009832</name>
</gene>
<proteinExistence type="predicted"/>
<evidence type="ECO:0000313" key="2">
    <source>
        <dbReference type="Proteomes" id="UP000828941"/>
    </source>
</evidence>
<comment type="caution">
    <text evidence="1">The sequence shown here is derived from an EMBL/GenBank/DDBJ whole genome shotgun (WGS) entry which is preliminary data.</text>
</comment>
<name>A0ACB9PKD0_BAUVA</name>
<evidence type="ECO:0000313" key="1">
    <source>
        <dbReference type="EMBL" id="KAI4349212.1"/>
    </source>
</evidence>
<reference evidence="1 2" key="1">
    <citation type="journal article" date="2022" name="DNA Res.">
        <title>Chromosomal-level genome assembly of the orchid tree Bauhinia variegata (Leguminosae; Cercidoideae) supports the allotetraploid origin hypothesis of Bauhinia.</title>
        <authorList>
            <person name="Zhong Y."/>
            <person name="Chen Y."/>
            <person name="Zheng D."/>
            <person name="Pang J."/>
            <person name="Liu Y."/>
            <person name="Luo S."/>
            <person name="Meng S."/>
            <person name="Qian L."/>
            <person name="Wei D."/>
            <person name="Dai S."/>
            <person name="Zhou R."/>
        </authorList>
    </citation>
    <scope>NUCLEOTIDE SEQUENCE [LARGE SCALE GENOMIC DNA]</scope>
    <source>
        <strain evidence="1">BV-YZ2020</strain>
    </source>
</reference>
<accession>A0ACB9PKD0</accession>
<dbReference type="Proteomes" id="UP000828941">
    <property type="component" value="Chromosome 4"/>
</dbReference>